<dbReference type="AlphaFoldDB" id="Q119N6"/>
<gene>
    <name evidence="7" type="ordered locus">Tery_0311</name>
</gene>
<dbReference type="KEGG" id="ter:Tery_0311"/>
<evidence type="ECO:0000256" key="5">
    <source>
        <dbReference type="SAM" id="Coils"/>
    </source>
</evidence>
<dbReference type="GO" id="GO:0009279">
    <property type="term" value="C:cell outer membrane"/>
    <property type="evidence" value="ECO:0007669"/>
    <property type="project" value="UniProtKB-SubCell"/>
</dbReference>
<dbReference type="PANTHER" id="PTHR30329:SF21">
    <property type="entry name" value="LIPOPROTEIN YIAD-RELATED"/>
    <property type="match status" value="1"/>
</dbReference>
<dbReference type="STRING" id="203124.Tery_0311"/>
<dbReference type="PRINTS" id="PR01021">
    <property type="entry name" value="OMPADOMAIN"/>
</dbReference>
<dbReference type="Gene3D" id="3.30.1330.60">
    <property type="entry name" value="OmpA-like domain"/>
    <property type="match status" value="1"/>
</dbReference>
<reference evidence="7" key="1">
    <citation type="submission" date="2006-06" db="EMBL/GenBank/DDBJ databases">
        <title>Complete sequence of Trichodesmium erythraeum IMS101.</title>
        <authorList>
            <consortium name="US DOE Joint Genome Institute"/>
            <person name="Copeland A."/>
            <person name="Lucas S."/>
            <person name="Lapidus A."/>
            <person name="Barry K."/>
            <person name="Detter J.C."/>
            <person name="Glavina del Rio T."/>
            <person name="Hammon N."/>
            <person name="Israni S."/>
            <person name="Dalin E."/>
            <person name="Tice H."/>
            <person name="Pitluck S."/>
            <person name="Kiss H."/>
            <person name="Munk A.C."/>
            <person name="Brettin T."/>
            <person name="Bruce D."/>
            <person name="Han C."/>
            <person name="Tapia R."/>
            <person name="Gilna P."/>
            <person name="Schmutz J."/>
            <person name="Larimer F."/>
            <person name="Land M."/>
            <person name="Hauser L."/>
            <person name="Kyrpides N."/>
            <person name="Kim E."/>
            <person name="Richardson P."/>
        </authorList>
    </citation>
    <scope>NUCLEOTIDE SEQUENCE [LARGE SCALE GENOMIC DNA]</scope>
    <source>
        <strain evidence="7">IMS101</strain>
    </source>
</reference>
<dbReference type="eggNOG" id="COG2885">
    <property type="taxonomic scope" value="Bacteria"/>
</dbReference>
<protein>
    <submittedName>
        <fullName evidence="7">OmpA/MotB</fullName>
    </submittedName>
</protein>
<evidence type="ECO:0000256" key="4">
    <source>
        <dbReference type="PROSITE-ProRule" id="PRU00473"/>
    </source>
</evidence>
<accession>Q119N6</accession>
<dbReference type="CDD" id="cd07185">
    <property type="entry name" value="OmpA_C-like"/>
    <property type="match status" value="1"/>
</dbReference>
<dbReference type="InterPro" id="IPR006665">
    <property type="entry name" value="OmpA-like"/>
</dbReference>
<feature type="coiled-coil region" evidence="5">
    <location>
        <begin position="52"/>
        <end position="86"/>
    </location>
</feature>
<evidence type="ECO:0000256" key="1">
    <source>
        <dbReference type="ARBA" id="ARBA00004442"/>
    </source>
</evidence>
<evidence type="ECO:0000259" key="6">
    <source>
        <dbReference type="PROSITE" id="PS51123"/>
    </source>
</evidence>
<organism evidence="7">
    <name type="scientific">Trichodesmium erythraeum (strain IMS101)</name>
    <dbReference type="NCBI Taxonomy" id="203124"/>
    <lineage>
        <taxon>Bacteria</taxon>
        <taxon>Bacillati</taxon>
        <taxon>Cyanobacteriota</taxon>
        <taxon>Cyanophyceae</taxon>
        <taxon>Oscillatoriophycideae</taxon>
        <taxon>Oscillatoriales</taxon>
        <taxon>Microcoleaceae</taxon>
        <taxon>Trichodesmium</taxon>
    </lineage>
</organism>
<dbReference type="InterPro" id="IPR050330">
    <property type="entry name" value="Bact_OuterMem_StrucFunc"/>
</dbReference>
<feature type="domain" description="OmpA-like" evidence="6">
    <location>
        <begin position="128"/>
        <end position="245"/>
    </location>
</feature>
<name>Q119N6_TRIEI</name>
<keyword evidence="5" id="KW-0175">Coiled coil</keyword>
<dbReference type="PANTHER" id="PTHR30329">
    <property type="entry name" value="STATOR ELEMENT OF FLAGELLAR MOTOR COMPLEX"/>
    <property type="match status" value="1"/>
</dbReference>
<dbReference type="InterPro" id="IPR006664">
    <property type="entry name" value="OMP_bac"/>
</dbReference>
<dbReference type="InterPro" id="IPR036737">
    <property type="entry name" value="OmpA-like_sf"/>
</dbReference>
<keyword evidence="3" id="KW-0998">Cell outer membrane</keyword>
<dbReference type="PROSITE" id="PS51123">
    <property type="entry name" value="OMPA_2"/>
    <property type="match status" value="1"/>
</dbReference>
<proteinExistence type="predicted"/>
<keyword evidence="2 4" id="KW-0472">Membrane</keyword>
<evidence type="ECO:0000256" key="3">
    <source>
        <dbReference type="ARBA" id="ARBA00023237"/>
    </source>
</evidence>
<evidence type="ECO:0000256" key="2">
    <source>
        <dbReference type="ARBA" id="ARBA00023136"/>
    </source>
</evidence>
<dbReference type="EMBL" id="CP000393">
    <property type="protein sequence ID" value="ABG49788.1"/>
    <property type="molecule type" value="Genomic_DNA"/>
</dbReference>
<evidence type="ECO:0000313" key="7">
    <source>
        <dbReference type="EMBL" id="ABG49788.1"/>
    </source>
</evidence>
<sequence length="246" mass="27866">MAIAFQYPSTSQKVPIAEKLLNNFKSRVSEKQLPLVSTTPPAPILETIKPRVQLTEAEKIELETELKQLQAQLKTLIVRTTAIENKLNITRGDIDLETRLNIIAQELAAPPSANKNKQRNQYSSPVLTKADMVTLPSDILFESGSNKIRFDGRVIVDNLIRELRNYQDVIISVSGYTDNRGKAKVNLEKSFLQAEVIAEYLSKKLGQGYRLLAIGYGESRPIAENDSQTNRQRNRRIEVKVHLRKR</sequence>
<comment type="subcellular location">
    <subcellularLocation>
        <location evidence="1">Cell outer membrane</location>
    </subcellularLocation>
</comment>
<dbReference type="HOGENOM" id="CLU_975383_0_0_3"/>
<dbReference type="Pfam" id="PF00691">
    <property type="entry name" value="OmpA"/>
    <property type="match status" value="1"/>
</dbReference>
<dbReference type="SUPFAM" id="SSF103088">
    <property type="entry name" value="OmpA-like"/>
    <property type="match status" value="1"/>
</dbReference>